<dbReference type="GO" id="GO:0047545">
    <property type="term" value="F:(S)-2-hydroxyglutarate dehydrogenase activity"/>
    <property type="evidence" value="ECO:0007669"/>
    <property type="project" value="UniProtKB-EC"/>
</dbReference>
<comment type="similarity">
    <text evidence="6">Belongs to the L2HGDH family.</text>
</comment>
<reference evidence="10 11" key="1">
    <citation type="journal article" date="2020" name="G3 (Bethesda)">
        <title>Genetic Underpinnings of Host Manipulation by Ophiocordyceps as Revealed by Comparative Transcriptomics.</title>
        <authorList>
            <person name="Will I."/>
            <person name="Das B."/>
            <person name="Trinh T."/>
            <person name="Brachmann A."/>
            <person name="Ohm R.A."/>
            <person name="de Bekker C."/>
        </authorList>
    </citation>
    <scope>NUCLEOTIDE SEQUENCE [LARGE SCALE GENOMIC DNA]</scope>
    <source>
        <strain evidence="10 11">EC05</strain>
    </source>
</reference>
<comment type="caution">
    <text evidence="10">The sequence shown here is derived from an EMBL/GenBank/DDBJ whole genome shotgun (WGS) entry which is preliminary data.</text>
</comment>
<dbReference type="Pfam" id="PF01266">
    <property type="entry name" value="DAO"/>
    <property type="match status" value="1"/>
</dbReference>
<evidence type="ECO:0000256" key="6">
    <source>
        <dbReference type="ARBA" id="ARBA00037941"/>
    </source>
</evidence>
<keyword evidence="11" id="KW-1185">Reference proteome</keyword>
<feature type="domain" description="FAD dependent oxidoreductase" evidence="9">
    <location>
        <begin position="34"/>
        <end position="403"/>
    </location>
</feature>
<sequence>MASRRRISTTILSPLPSAARFLTTNITPPDFTHVVIGSGIIGLSTARQLTLRPRTSTLLLERHPTAGTETSSRNSQVLHAGLYYGAQSLKARLCVRGRHLAYGFCRARRVPHARVGKWIVAQDEGQRRRLEDIVGVAGGELGVPLRWLSRKEVDAKGEGVRALAGALESPETGIVDSHSFMTALHTDFENQGGTTSFRSHVQDIEPLGNNGSSGWRLHVLSEDSPPTTITTETIINAAGLNATTIHNLIVPASRRLSLHLAKGSYFSYAASRPRISRLVYPAPDARSAGLGTHLTIDLGGRMRFGPDVEWVNSVDDLSVGTARLSAVADEVRRYLPGLDPSQLVPDYAGIRPKLSRGAALAGGKDFQDFIIRKEDGYEGWVNLLGIESPGLTSCLAIAEMVEQLLYGSVSSTD</sequence>
<dbReference type="InterPro" id="IPR036188">
    <property type="entry name" value="FAD/NAD-bd_sf"/>
</dbReference>
<dbReference type="PANTHER" id="PTHR43104:SF4">
    <property type="entry name" value="L-2-HYDROXYGLUTARATE DEHYDROGENASE, MITOCHONDRIAL"/>
    <property type="match status" value="1"/>
</dbReference>
<evidence type="ECO:0000313" key="10">
    <source>
        <dbReference type="EMBL" id="KAF4587484.1"/>
    </source>
</evidence>
<name>A0A8H4VDK4_9HYPO</name>
<organism evidence="10 11">
    <name type="scientific">Ophiocordyceps camponoti-floridani</name>
    <dbReference type="NCBI Taxonomy" id="2030778"/>
    <lineage>
        <taxon>Eukaryota</taxon>
        <taxon>Fungi</taxon>
        <taxon>Dikarya</taxon>
        <taxon>Ascomycota</taxon>
        <taxon>Pezizomycotina</taxon>
        <taxon>Sordariomycetes</taxon>
        <taxon>Hypocreomycetidae</taxon>
        <taxon>Hypocreales</taxon>
        <taxon>Ophiocordycipitaceae</taxon>
        <taxon>Ophiocordyceps</taxon>
    </lineage>
</organism>
<dbReference type="Gene3D" id="3.50.50.60">
    <property type="entry name" value="FAD/NAD(P)-binding domain"/>
    <property type="match status" value="1"/>
</dbReference>
<dbReference type="InterPro" id="IPR006076">
    <property type="entry name" value="FAD-dep_OxRdtase"/>
</dbReference>
<evidence type="ECO:0000256" key="2">
    <source>
        <dbReference type="ARBA" id="ARBA00022630"/>
    </source>
</evidence>
<keyword evidence="2" id="KW-0285">Flavoprotein</keyword>
<dbReference type="Gene3D" id="3.30.9.10">
    <property type="entry name" value="D-Amino Acid Oxidase, subunit A, domain 2"/>
    <property type="match status" value="1"/>
</dbReference>
<gene>
    <name evidence="10" type="ORF">GQ602_004177</name>
</gene>
<dbReference type="SUPFAM" id="SSF51905">
    <property type="entry name" value="FAD/NAD(P)-binding domain"/>
    <property type="match status" value="1"/>
</dbReference>
<dbReference type="AlphaFoldDB" id="A0A8H4VDK4"/>
<keyword evidence="3" id="KW-0274">FAD</keyword>
<keyword evidence="4" id="KW-0560">Oxidoreductase</keyword>
<dbReference type="EMBL" id="JAACLJ010000004">
    <property type="protein sequence ID" value="KAF4587484.1"/>
    <property type="molecule type" value="Genomic_DNA"/>
</dbReference>
<evidence type="ECO:0000256" key="3">
    <source>
        <dbReference type="ARBA" id="ARBA00022827"/>
    </source>
</evidence>
<evidence type="ECO:0000259" key="9">
    <source>
        <dbReference type="Pfam" id="PF01266"/>
    </source>
</evidence>
<evidence type="ECO:0000256" key="7">
    <source>
        <dbReference type="ARBA" id="ARBA00038878"/>
    </source>
</evidence>
<evidence type="ECO:0000313" key="11">
    <source>
        <dbReference type="Proteomes" id="UP000562929"/>
    </source>
</evidence>
<dbReference type="PANTHER" id="PTHR43104">
    <property type="entry name" value="L-2-HYDROXYGLUTARATE DEHYDROGENASE, MITOCHONDRIAL"/>
    <property type="match status" value="1"/>
</dbReference>
<evidence type="ECO:0000256" key="1">
    <source>
        <dbReference type="ARBA" id="ARBA00001974"/>
    </source>
</evidence>
<comment type="cofactor">
    <cofactor evidence="1">
        <name>FAD</name>
        <dbReference type="ChEBI" id="CHEBI:57692"/>
    </cofactor>
</comment>
<comment type="catalytic activity">
    <reaction evidence="5">
        <text>(S)-2-hydroxyglutarate + A = 2-oxoglutarate + AH2</text>
        <dbReference type="Rhea" id="RHEA:21252"/>
        <dbReference type="ChEBI" id="CHEBI:13193"/>
        <dbReference type="ChEBI" id="CHEBI:16782"/>
        <dbReference type="ChEBI" id="CHEBI:16810"/>
        <dbReference type="ChEBI" id="CHEBI:17499"/>
        <dbReference type="EC" id="1.1.99.2"/>
    </reaction>
</comment>
<dbReference type="EC" id="1.1.99.2" evidence="7"/>
<proteinExistence type="inferred from homology"/>
<evidence type="ECO:0000256" key="5">
    <source>
        <dbReference type="ARBA" id="ARBA00036066"/>
    </source>
</evidence>
<dbReference type="OrthoDB" id="498204at2759"/>
<accession>A0A8H4VDK4</accession>
<protein>
    <recommendedName>
        <fullName evidence="8">L-2-hydroxyglutarate dehydrogenase, mitochondrial</fullName>
        <ecNumber evidence="7">1.1.99.2</ecNumber>
    </recommendedName>
</protein>
<evidence type="ECO:0000256" key="8">
    <source>
        <dbReference type="ARBA" id="ARBA00041137"/>
    </source>
</evidence>
<evidence type="ECO:0000256" key="4">
    <source>
        <dbReference type="ARBA" id="ARBA00023002"/>
    </source>
</evidence>
<dbReference type="Proteomes" id="UP000562929">
    <property type="component" value="Unassembled WGS sequence"/>
</dbReference>